<proteinExistence type="inferred from homology"/>
<keyword evidence="6" id="KW-0411">Iron-sulfur</keyword>
<evidence type="ECO:0000256" key="5">
    <source>
        <dbReference type="ARBA" id="ARBA00023004"/>
    </source>
</evidence>
<keyword evidence="3" id="KW-0479">Metal-binding</keyword>
<organism evidence="8 9">
    <name type="scientific">Paraburkholderia tropica</name>
    <dbReference type="NCBI Taxonomy" id="92647"/>
    <lineage>
        <taxon>Bacteria</taxon>
        <taxon>Pseudomonadati</taxon>
        <taxon>Pseudomonadota</taxon>
        <taxon>Betaproteobacteria</taxon>
        <taxon>Burkholderiales</taxon>
        <taxon>Burkholderiaceae</taxon>
        <taxon>Paraburkholderia</taxon>
    </lineage>
</organism>
<dbReference type="AlphaFoldDB" id="A0AAQ1GID8"/>
<evidence type="ECO:0000313" key="8">
    <source>
        <dbReference type="EMBL" id="SEJ96015.1"/>
    </source>
</evidence>
<dbReference type="GO" id="GO:0005506">
    <property type="term" value="F:iron ion binding"/>
    <property type="evidence" value="ECO:0007669"/>
    <property type="project" value="InterPro"/>
</dbReference>
<evidence type="ECO:0000256" key="6">
    <source>
        <dbReference type="ARBA" id="ARBA00023014"/>
    </source>
</evidence>
<dbReference type="SUPFAM" id="SSF55961">
    <property type="entry name" value="Bet v1-like"/>
    <property type="match status" value="1"/>
</dbReference>
<evidence type="ECO:0000256" key="4">
    <source>
        <dbReference type="ARBA" id="ARBA00023002"/>
    </source>
</evidence>
<dbReference type="RefSeq" id="WP_074984800.1">
    <property type="nucleotide sequence ID" value="NZ_CADFGN010000011.1"/>
</dbReference>
<dbReference type="EMBL" id="FNZM01000011">
    <property type="protein sequence ID" value="SEJ96015.1"/>
    <property type="molecule type" value="Genomic_DNA"/>
</dbReference>
<dbReference type="PROSITE" id="PS51296">
    <property type="entry name" value="RIESKE"/>
    <property type="match status" value="1"/>
</dbReference>
<dbReference type="PANTHER" id="PTHR43756:SF1">
    <property type="entry name" value="3-PHENYLPROPIONATE_CINNAMIC ACID DIOXYGENASE SUBUNIT ALPHA"/>
    <property type="match status" value="1"/>
</dbReference>
<dbReference type="Gene3D" id="3.90.380.10">
    <property type="entry name" value="Naphthalene 1,2-dioxygenase Alpha Subunit, Chain A, domain 1"/>
    <property type="match status" value="1"/>
</dbReference>
<dbReference type="InterPro" id="IPR036922">
    <property type="entry name" value="Rieske_2Fe-2S_sf"/>
</dbReference>
<keyword evidence="5" id="KW-0408">Iron</keyword>
<dbReference type="InterPro" id="IPR017941">
    <property type="entry name" value="Rieske_2Fe-2S"/>
</dbReference>
<dbReference type="InterPro" id="IPR015879">
    <property type="entry name" value="Ring_hydroxy_dOase_asu_C_dom"/>
</dbReference>
<dbReference type="PANTHER" id="PTHR43756">
    <property type="entry name" value="CHOLINE MONOOXYGENASE, CHLOROPLASTIC"/>
    <property type="match status" value="1"/>
</dbReference>
<name>A0AAQ1GID8_9BURK</name>
<dbReference type="Pfam" id="PF00848">
    <property type="entry name" value="Ring_hydroxyl_A"/>
    <property type="match status" value="1"/>
</dbReference>
<evidence type="ECO:0000256" key="2">
    <source>
        <dbReference type="ARBA" id="ARBA00022714"/>
    </source>
</evidence>
<dbReference type="CDD" id="cd08879">
    <property type="entry name" value="RHO_alpha_C_AntDO-like"/>
    <property type="match status" value="1"/>
</dbReference>
<dbReference type="InterPro" id="IPR001663">
    <property type="entry name" value="Rng_hydr_dOase-A"/>
</dbReference>
<evidence type="ECO:0000313" key="9">
    <source>
        <dbReference type="Proteomes" id="UP000183529"/>
    </source>
</evidence>
<dbReference type="SUPFAM" id="SSF50022">
    <property type="entry name" value="ISP domain"/>
    <property type="match status" value="1"/>
</dbReference>
<sequence>MPRYREDAAALAALVEPDQVHRDVYLDQEVFDLEMERLFSRTWVYLGHTSQVPNAGDYVSVDIARQPLVMVREANGGVRVLMNRCAHKGAKLVSAPSGNTGKFFRCPYHAWTYKTDGKPLAIPLKNGYEGTRLSECPSGQGLQAVTNVEIYRGFVFVRLADEGPTFSEYFGASLSSIDNMADRSPEGELEIAGGCLRYVHNCNWKMFVENLNDTMHPMVAHESSAGTAKKLWEGKSADEPKPMAIEQFVPFVSDYGFFDGMGVRVFEHGHSYTGVNFSIHSSYAAVPEYEQQLIAAWGEEKAKQVLGTARHNTVYYPSLTIKGAIQAIRVVRPIAPDKTVIESWTFRLKGAPDALLQRTLTYSRLINSPMSVVGHDDLHAYRAIQEGLAANGNDWVSLHRDYRADEAHVADLTVNGTSEISMRNQFRAWARHMAPQTQQQHQHETGTAQ</sequence>
<protein>
    <submittedName>
        <fullName evidence="8">Ring hydroxylating alpha subunit (Catalytic domain)</fullName>
    </submittedName>
</protein>
<evidence type="ECO:0000256" key="3">
    <source>
        <dbReference type="ARBA" id="ARBA00022723"/>
    </source>
</evidence>
<reference evidence="8 9" key="1">
    <citation type="submission" date="2016-10" db="EMBL/GenBank/DDBJ databases">
        <authorList>
            <person name="Varghese N."/>
            <person name="Submissions S."/>
        </authorList>
    </citation>
    <scope>NUCLEOTIDE SEQUENCE [LARGE SCALE GENOMIC DNA]</scope>
    <source>
        <strain evidence="8 9">LMG 22274</strain>
    </source>
</reference>
<dbReference type="GO" id="GO:0016491">
    <property type="term" value="F:oxidoreductase activity"/>
    <property type="evidence" value="ECO:0007669"/>
    <property type="project" value="UniProtKB-KW"/>
</dbReference>
<dbReference type="Proteomes" id="UP000183529">
    <property type="component" value="Unassembled WGS sequence"/>
</dbReference>
<dbReference type="Gene3D" id="2.102.10.10">
    <property type="entry name" value="Rieske [2Fe-2S] iron-sulphur domain"/>
    <property type="match status" value="1"/>
</dbReference>
<accession>A0AAQ1GID8</accession>
<dbReference type="PRINTS" id="PR00090">
    <property type="entry name" value="RNGDIOXGNASE"/>
</dbReference>
<dbReference type="Pfam" id="PF00355">
    <property type="entry name" value="Rieske"/>
    <property type="match status" value="1"/>
</dbReference>
<evidence type="ECO:0000256" key="1">
    <source>
        <dbReference type="ARBA" id="ARBA00008751"/>
    </source>
</evidence>
<feature type="domain" description="Rieske" evidence="7">
    <location>
        <begin position="43"/>
        <end position="123"/>
    </location>
</feature>
<comment type="similarity">
    <text evidence="1">Belongs to the bacterial ring-hydroxylating dioxygenase alpha subunit family.</text>
</comment>
<evidence type="ECO:0000259" key="7">
    <source>
        <dbReference type="PROSITE" id="PS51296"/>
    </source>
</evidence>
<keyword evidence="2" id="KW-0001">2Fe-2S</keyword>
<comment type="caution">
    <text evidence="8">The sequence shown here is derived from an EMBL/GenBank/DDBJ whole genome shotgun (WGS) entry which is preliminary data.</text>
</comment>
<keyword evidence="4" id="KW-0560">Oxidoreductase</keyword>
<dbReference type="GO" id="GO:0051537">
    <property type="term" value="F:2 iron, 2 sulfur cluster binding"/>
    <property type="evidence" value="ECO:0007669"/>
    <property type="project" value="UniProtKB-KW"/>
</dbReference>
<gene>
    <name evidence="8" type="ORF">SAMN05216550_111239</name>
</gene>